<evidence type="ECO:0000256" key="6">
    <source>
        <dbReference type="SAM" id="MobiDB-lite"/>
    </source>
</evidence>
<comment type="caution">
    <text evidence="8">The sequence shown here is derived from an EMBL/GenBank/DDBJ whole genome shotgun (WGS) entry which is preliminary data.</text>
</comment>
<keyword evidence="5" id="KW-0539">Nucleus</keyword>
<evidence type="ECO:0000256" key="2">
    <source>
        <dbReference type="ARBA" id="ARBA00022723"/>
    </source>
</evidence>
<dbReference type="Gene3D" id="4.10.240.10">
    <property type="entry name" value="Zn(2)-C6 fungal-type DNA-binding domain"/>
    <property type="match status" value="1"/>
</dbReference>
<keyword evidence="2" id="KW-0479">Metal-binding</keyword>
<accession>A0A2U3EN61</accession>
<evidence type="ECO:0000256" key="4">
    <source>
        <dbReference type="ARBA" id="ARBA00023163"/>
    </source>
</evidence>
<feature type="region of interest" description="Disordered" evidence="6">
    <location>
        <begin position="566"/>
        <end position="677"/>
    </location>
</feature>
<dbReference type="CDD" id="cd12148">
    <property type="entry name" value="fungal_TF_MHR"/>
    <property type="match status" value="1"/>
</dbReference>
<dbReference type="PANTHER" id="PTHR47338">
    <property type="entry name" value="ZN(II)2CYS6 TRANSCRIPTION FACTOR (EUROFUNG)-RELATED"/>
    <property type="match status" value="1"/>
</dbReference>
<organism evidence="8 9">
    <name type="scientific">Purpureocillium lilacinum</name>
    <name type="common">Paecilomyces lilacinus</name>
    <dbReference type="NCBI Taxonomy" id="33203"/>
    <lineage>
        <taxon>Eukaryota</taxon>
        <taxon>Fungi</taxon>
        <taxon>Dikarya</taxon>
        <taxon>Ascomycota</taxon>
        <taxon>Pezizomycotina</taxon>
        <taxon>Sordariomycetes</taxon>
        <taxon>Hypocreomycetidae</taxon>
        <taxon>Hypocreales</taxon>
        <taxon>Ophiocordycipitaceae</taxon>
        <taxon>Purpureocillium</taxon>
    </lineage>
</organism>
<dbReference type="Pfam" id="PF04082">
    <property type="entry name" value="Fungal_trans"/>
    <property type="match status" value="1"/>
</dbReference>
<dbReference type="InterPro" id="IPR001138">
    <property type="entry name" value="Zn2Cys6_DnaBD"/>
</dbReference>
<dbReference type="CDD" id="cd00067">
    <property type="entry name" value="GAL4"/>
    <property type="match status" value="1"/>
</dbReference>
<dbReference type="PANTHER" id="PTHR47338:SF28">
    <property type="entry name" value="C6 TRANSCRIPTION FACTOR"/>
    <property type="match status" value="1"/>
</dbReference>
<evidence type="ECO:0000259" key="7">
    <source>
        <dbReference type="PROSITE" id="PS50048"/>
    </source>
</evidence>
<comment type="subcellular location">
    <subcellularLocation>
        <location evidence="1">Nucleus</location>
    </subcellularLocation>
</comment>
<dbReference type="GO" id="GO:0003677">
    <property type="term" value="F:DNA binding"/>
    <property type="evidence" value="ECO:0007669"/>
    <property type="project" value="InterPro"/>
</dbReference>
<dbReference type="Pfam" id="PF00172">
    <property type="entry name" value="Zn_clus"/>
    <property type="match status" value="1"/>
</dbReference>
<sequence>MALLQRAAVLVMSPGRHMLLMGSGPLRLGAEAIAEHVLAGCVMGGGGGIEMLLWAPSVARYCDAKIGKVEMACAWQRREKPVDTALVRRRTTGGRFGLEQQQTLACLQIARDTGFQYQTAGTTVCAFPAIAHHFTVWPVPSCHPRVEWGASLATRHAGLIVPPAWFALHLSLCEVVLHRSNADVRLPPGRWDHCMRCSGRADVTMAQATHRPPAAAQSTQSGERSIRGLHGLGWEASRQTLPQLSLPQLPPRPQHVTSTWRAPQSRARNLSLDPGRQGSKGLQHMSPAEPPPPRIRAAQPEGAGRQSVSCRSSFWLLLSEPDGLSSRTGGFRAQPAGAPLPRGQASKQASKQARGAGGRAGAAGQGRQAGGHLRFLAVRAGFPQFPNPHHRHPGRFGTPVCPRLSLIAAQARLGQTFFADPSDDPGRPPLQRRVRPSPDDKLRSPSGASAAGRTQPELESDSHSDDDDAASRSGKRKRLISVSCEICKQRKVKCDRGQPSCGWCARNGAICEYKERKRPGLRAGFGKELQERMDKLEAILKSHSEIIQAHITPNASATLASIRNSNPSLPSDIGTPRDHTSIYKPSEPASTPQGDLTAYPPKTSFSAGSQGADFNLPSTPSIHDSLRPQMHMSGSSASVQLPPIQSNPALHEYYGSQTPSMQPGPGTLPPPGGVSTADQDMPPYDLLYALVDLYFKHINSWCPILHRKTTLDSLFGPSTFQETDRILLHAIVATTMRYSTDARLTEERRQHYHRVSKERVLLYGMENSSVKSLQALVILALDLCGSSNGPPGWNIMALITRSVVQLGLAVETNSFSVSPNYKSIYTLRAMVLPEPKDFIEDESRRRLFWMIYLLDRYATIATAFEFALADKEIDRTLPCRDDLWVKNEKVATKWFKTRHHHGDQPEQETSQPENLGAFAYYIEILGILSKIHQFLKQPVDISALSDVEQWQFRYKELDNELTQWKFSLPSEFGNMSRLYQPGIGKNISCTWIMLHATYHTAVIRLHSSAAYPTTRSPIFAPSYSASQRCHAAVENIAALGEFVVNNGMLSKLGPPFAFTIWVSARLLLVHGSTVERNVSPQISVFVETLREMGRYWPVAARYCGLLQRVLDEYADSERQGGGVTPSSVRILADMRRTAFDLDFLISRQPRQSAAAPHLQRVPSLTPAKTPAPNELEYLDVFDFFNMPRLPFGADNGGLAPETSMEAQNGSSGQVIGPLNEFNITNFMVDANSDWLFKQEGPKFMA</sequence>
<feature type="domain" description="Zn(2)-C6 fungal-type" evidence="7">
    <location>
        <begin position="483"/>
        <end position="513"/>
    </location>
</feature>
<evidence type="ECO:0000256" key="5">
    <source>
        <dbReference type="ARBA" id="ARBA00023242"/>
    </source>
</evidence>
<protein>
    <recommendedName>
        <fullName evidence="7">Zn(2)-C6 fungal-type domain-containing protein</fullName>
    </recommendedName>
</protein>
<evidence type="ECO:0000256" key="1">
    <source>
        <dbReference type="ARBA" id="ARBA00004123"/>
    </source>
</evidence>
<dbReference type="SMART" id="SM00906">
    <property type="entry name" value="Fungal_trans"/>
    <property type="match status" value="1"/>
</dbReference>
<keyword evidence="4" id="KW-0804">Transcription</keyword>
<dbReference type="InterPro" id="IPR050815">
    <property type="entry name" value="TF_fung"/>
</dbReference>
<proteinExistence type="predicted"/>
<dbReference type="SMART" id="SM00066">
    <property type="entry name" value="GAL4"/>
    <property type="match status" value="1"/>
</dbReference>
<dbReference type="SUPFAM" id="SSF57701">
    <property type="entry name" value="Zn2/Cys6 DNA-binding domain"/>
    <property type="match status" value="1"/>
</dbReference>
<feature type="compositionally biased region" description="Polar residues" evidence="6">
    <location>
        <begin position="255"/>
        <end position="268"/>
    </location>
</feature>
<feature type="compositionally biased region" description="Gly residues" evidence="6">
    <location>
        <begin position="355"/>
        <end position="368"/>
    </location>
</feature>
<dbReference type="AlphaFoldDB" id="A0A2U3EN61"/>
<keyword evidence="3" id="KW-0805">Transcription regulation</keyword>
<dbReference type="GO" id="GO:0000981">
    <property type="term" value="F:DNA-binding transcription factor activity, RNA polymerase II-specific"/>
    <property type="evidence" value="ECO:0007669"/>
    <property type="project" value="InterPro"/>
</dbReference>
<dbReference type="PROSITE" id="PS50048">
    <property type="entry name" value="ZN2_CY6_FUNGAL_2"/>
    <property type="match status" value="1"/>
</dbReference>
<feature type="compositionally biased region" description="Polar residues" evidence="6">
    <location>
        <begin position="632"/>
        <end position="648"/>
    </location>
</feature>
<gene>
    <name evidence="8" type="ORF">PCL_06601</name>
</gene>
<dbReference type="InterPro" id="IPR036864">
    <property type="entry name" value="Zn2-C6_fun-type_DNA-bd_sf"/>
</dbReference>
<feature type="region of interest" description="Disordered" evidence="6">
    <location>
        <begin position="325"/>
        <end position="368"/>
    </location>
</feature>
<dbReference type="GO" id="GO:0005634">
    <property type="term" value="C:nucleus"/>
    <property type="evidence" value="ECO:0007669"/>
    <property type="project" value="UniProtKB-SubCell"/>
</dbReference>
<dbReference type="InterPro" id="IPR007219">
    <property type="entry name" value="XnlR_reg_dom"/>
</dbReference>
<feature type="region of interest" description="Disordered" evidence="6">
    <location>
        <begin position="244"/>
        <end position="304"/>
    </location>
</feature>
<dbReference type="GO" id="GO:0008270">
    <property type="term" value="F:zinc ion binding"/>
    <property type="evidence" value="ECO:0007669"/>
    <property type="project" value="InterPro"/>
</dbReference>
<evidence type="ECO:0000256" key="3">
    <source>
        <dbReference type="ARBA" id="ARBA00023015"/>
    </source>
</evidence>
<name>A0A2U3EN61_PURLI</name>
<feature type="region of interest" description="Disordered" evidence="6">
    <location>
        <begin position="417"/>
        <end position="475"/>
    </location>
</feature>
<evidence type="ECO:0000313" key="8">
    <source>
        <dbReference type="EMBL" id="PWI75943.1"/>
    </source>
</evidence>
<dbReference type="EMBL" id="LCWV01000002">
    <property type="protein sequence ID" value="PWI75943.1"/>
    <property type="molecule type" value="Genomic_DNA"/>
</dbReference>
<dbReference type="GO" id="GO:0006351">
    <property type="term" value="P:DNA-templated transcription"/>
    <property type="evidence" value="ECO:0007669"/>
    <property type="project" value="InterPro"/>
</dbReference>
<dbReference type="Proteomes" id="UP000245956">
    <property type="component" value="Unassembled WGS sequence"/>
</dbReference>
<evidence type="ECO:0000313" key="9">
    <source>
        <dbReference type="Proteomes" id="UP000245956"/>
    </source>
</evidence>
<reference evidence="8 9" key="1">
    <citation type="journal article" date="2016" name="Front. Microbiol.">
        <title>Genome and transcriptome sequences reveal the specific parasitism of the nematophagous Purpureocillium lilacinum 36-1.</title>
        <authorList>
            <person name="Xie J."/>
            <person name="Li S."/>
            <person name="Mo C."/>
            <person name="Xiao X."/>
            <person name="Peng D."/>
            <person name="Wang G."/>
            <person name="Xiao Y."/>
        </authorList>
    </citation>
    <scope>NUCLEOTIDE SEQUENCE [LARGE SCALE GENOMIC DNA]</scope>
    <source>
        <strain evidence="8 9">36-1</strain>
    </source>
</reference>
<dbReference type="PROSITE" id="PS00463">
    <property type="entry name" value="ZN2_CY6_FUNGAL_1"/>
    <property type="match status" value="1"/>
</dbReference>